<keyword evidence="4 8" id="KW-1133">Transmembrane helix</keyword>
<evidence type="ECO:0000313" key="11">
    <source>
        <dbReference type="Proteomes" id="UP000594454"/>
    </source>
</evidence>
<evidence type="ECO:0008006" key="12">
    <source>
        <dbReference type="Google" id="ProtNLM"/>
    </source>
</evidence>
<evidence type="ECO:0000256" key="7">
    <source>
        <dbReference type="ARBA" id="ARBA00023180"/>
    </source>
</evidence>
<keyword evidence="2" id="KW-1003">Cell membrane</keyword>
<dbReference type="AlphaFoldDB" id="A0A7R8UTV4"/>
<evidence type="ECO:0000256" key="4">
    <source>
        <dbReference type="ARBA" id="ARBA00022989"/>
    </source>
</evidence>
<evidence type="ECO:0000256" key="3">
    <source>
        <dbReference type="ARBA" id="ARBA00022692"/>
    </source>
</evidence>
<evidence type="ECO:0000256" key="1">
    <source>
        <dbReference type="ARBA" id="ARBA00004651"/>
    </source>
</evidence>
<dbReference type="Proteomes" id="UP000594454">
    <property type="component" value="Chromosome 4"/>
</dbReference>
<sequence>MKLNGFSSLATSLLLLEVTAVSALKLEDILVELNEIQQFRTILYYSVPDNISPIVDNIPKLVVDHTFENVSLKSQLSSNLLSLVFITPANKEAVLEALRRILRRNLLSPIVFHFIADTLSKDDLDKFVAQLREERMFNSLVLTNNRLYTFNLYPRTAIREVTPTESIRLALTEKLSNLHGTEVRVVRITDISTSVQYLDKDGNLQYGGIFMKTILAFIKKYNGTFVDHIANPPEFSFIEDSLDNGEFDIFTMMGLGYGGEEVMTYPLPVLATCIMTPYQKELPRVFYLMLPFQVPTWILLGFGTFILLIVILIIEAVYGRTSGSLRMFQNAVFKVWRIITQQLDSGPELEVNRCIIVVHLLAIVLFLLILSLYQSGLSSFYIKSISTRQIDTPEDLEMSKYQILVKPKTLYYLNRFNTFPPNILKKFASDEETIDTDLIQLDPRYGYLPRAEYADVLSGLEQSSLRQFHFSKICARAELFSIMITRNLPFRQILSDMVLWLAATGMMNKWDKDILYESGKAGCLKVNVIFESPLRPLKVDELYVVWIIYGFGMSACIIVFLVEKCWKGVIVLHE</sequence>
<evidence type="ECO:0000256" key="6">
    <source>
        <dbReference type="ARBA" id="ARBA00023170"/>
    </source>
</evidence>
<dbReference type="InParanoid" id="A0A7R8UTV4"/>
<evidence type="ECO:0000256" key="8">
    <source>
        <dbReference type="SAM" id="Phobius"/>
    </source>
</evidence>
<dbReference type="InterPro" id="IPR052192">
    <property type="entry name" value="Insect_Ionotropic_Sensory_Rcpt"/>
</dbReference>
<dbReference type="EMBL" id="LR899012">
    <property type="protein sequence ID" value="CAD7086969.1"/>
    <property type="molecule type" value="Genomic_DNA"/>
</dbReference>
<gene>
    <name evidence="10" type="ORF">HERILL_LOCUS9705</name>
</gene>
<evidence type="ECO:0000256" key="9">
    <source>
        <dbReference type="SAM" id="SignalP"/>
    </source>
</evidence>
<keyword evidence="6" id="KW-0675">Receptor</keyword>
<dbReference type="PANTHER" id="PTHR42643">
    <property type="entry name" value="IONOTROPIC RECEPTOR 20A-RELATED"/>
    <property type="match status" value="1"/>
</dbReference>
<keyword evidence="5 8" id="KW-0472">Membrane</keyword>
<keyword evidence="9" id="KW-0732">Signal</keyword>
<keyword evidence="11" id="KW-1185">Reference proteome</keyword>
<evidence type="ECO:0000256" key="5">
    <source>
        <dbReference type="ARBA" id="ARBA00023136"/>
    </source>
</evidence>
<proteinExistence type="predicted"/>
<evidence type="ECO:0000256" key="2">
    <source>
        <dbReference type="ARBA" id="ARBA00022475"/>
    </source>
</evidence>
<evidence type="ECO:0000313" key="10">
    <source>
        <dbReference type="EMBL" id="CAD7086969.1"/>
    </source>
</evidence>
<protein>
    <recommendedName>
        <fullName evidence="12">Ionotropic receptor</fullName>
    </recommendedName>
</protein>
<dbReference type="PANTHER" id="PTHR42643:SF41">
    <property type="entry name" value="IONOTROPIC RECEPTOR 20A-RELATED"/>
    <property type="match status" value="1"/>
</dbReference>
<dbReference type="OrthoDB" id="7959891at2759"/>
<feature type="signal peptide" evidence="9">
    <location>
        <begin position="1"/>
        <end position="23"/>
    </location>
</feature>
<feature type="transmembrane region" description="Helical" evidence="8">
    <location>
        <begin position="354"/>
        <end position="373"/>
    </location>
</feature>
<organism evidence="10 11">
    <name type="scientific">Hermetia illucens</name>
    <name type="common">Black soldier fly</name>
    <dbReference type="NCBI Taxonomy" id="343691"/>
    <lineage>
        <taxon>Eukaryota</taxon>
        <taxon>Metazoa</taxon>
        <taxon>Ecdysozoa</taxon>
        <taxon>Arthropoda</taxon>
        <taxon>Hexapoda</taxon>
        <taxon>Insecta</taxon>
        <taxon>Pterygota</taxon>
        <taxon>Neoptera</taxon>
        <taxon>Endopterygota</taxon>
        <taxon>Diptera</taxon>
        <taxon>Brachycera</taxon>
        <taxon>Stratiomyomorpha</taxon>
        <taxon>Stratiomyidae</taxon>
        <taxon>Hermetiinae</taxon>
        <taxon>Hermetia</taxon>
    </lineage>
</organism>
<feature type="chain" id="PRO_5031504771" description="Ionotropic receptor" evidence="9">
    <location>
        <begin position="24"/>
        <end position="574"/>
    </location>
</feature>
<keyword evidence="3 8" id="KW-0812">Transmembrane</keyword>
<feature type="transmembrane region" description="Helical" evidence="8">
    <location>
        <begin position="297"/>
        <end position="318"/>
    </location>
</feature>
<name>A0A7R8UTV4_HERIL</name>
<dbReference type="OMA" id="CWQHRFT"/>
<accession>A0A7R8UTV4</accession>
<feature type="transmembrane region" description="Helical" evidence="8">
    <location>
        <begin position="543"/>
        <end position="562"/>
    </location>
</feature>
<reference evidence="10 11" key="1">
    <citation type="submission" date="2020-11" db="EMBL/GenBank/DDBJ databases">
        <authorList>
            <person name="Wallbank WR R."/>
            <person name="Pardo Diaz C."/>
            <person name="Kozak K."/>
            <person name="Martin S."/>
            <person name="Jiggins C."/>
            <person name="Moest M."/>
            <person name="Warren A I."/>
            <person name="Generalovic N T."/>
            <person name="Byers J.R.P. K."/>
            <person name="Montejo-Kovacevich G."/>
            <person name="Yen C E."/>
        </authorList>
    </citation>
    <scope>NUCLEOTIDE SEQUENCE [LARGE SCALE GENOMIC DNA]</scope>
</reference>
<comment type="subcellular location">
    <subcellularLocation>
        <location evidence="1">Cell membrane</location>
        <topology evidence="1">Multi-pass membrane protein</topology>
    </subcellularLocation>
</comment>
<keyword evidence="7" id="KW-0325">Glycoprotein</keyword>
<dbReference type="GO" id="GO:0005886">
    <property type="term" value="C:plasma membrane"/>
    <property type="evidence" value="ECO:0007669"/>
    <property type="project" value="UniProtKB-SubCell"/>
</dbReference>